<evidence type="ECO:0000259" key="2">
    <source>
        <dbReference type="PROSITE" id="PS50280"/>
    </source>
</evidence>
<dbReference type="InterPro" id="IPR046341">
    <property type="entry name" value="SET_dom_sf"/>
</dbReference>
<dbReference type="InterPro" id="IPR001214">
    <property type="entry name" value="SET_dom"/>
</dbReference>
<feature type="compositionally biased region" description="Basic and acidic residues" evidence="1">
    <location>
        <begin position="600"/>
        <end position="611"/>
    </location>
</feature>
<dbReference type="eggNOG" id="ENOG502SBR1">
    <property type="taxonomic scope" value="Eukaryota"/>
</dbReference>
<keyword evidence="4" id="KW-1185">Reference proteome</keyword>
<dbReference type="PANTHER" id="PTHR12197">
    <property type="entry name" value="HISTONE-LYSINE N-METHYLTRANSFERASE SMYD"/>
    <property type="match status" value="1"/>
</dbReference>
<dbReference type="GeneID" id="13439994"/>
<dbReference type="VEuPathDB" id="ToxoDB:NCLIV_040830"/>
<feature type="domain" description="SET" evidence="2">
    <location>
        <begin position="5"/>
        <end position="212"/>
    </location>
</feature>
<dbReference type="OrthoDB" id="194358at2759"/>
<feature type="compositionally biased region" description="Acidic residues" evidence="1">
    <location>
        <begin position="525"/>
        <end position="537"/>
    </location>
</feature>
<reference evidence="4" key="1">
    <citation type="journal article" date="2012" name="PLoS Pathog.">
        <title>Comparative genomics of the apicomplexan parasites Toxoplasma gondii and Neospora caninum: Coccidia differing in host range and transmission strategy.</title>
        <authorList>
            <person name="Reid A.J."/>
            <person name="Vermont S.J."/>
            <person name="Cotton J.A."/>
            <person name="Harris D."/>
            <person name="Hill-Cawthorne G.A."/>
            <person name="Konen-Waisman S."/>
            <person name="Latham S.M."/>
            <person name="Mourier T."/>
            <person name="Norton R."/>
            <person name="Quail M.A."/>
            <person name="Sanders M."/>
            <person name="Shanmugam D."/>
            <person name="Sohal A."/>
            <person name="Wasmuth J.D."/>
            <person name="Brunk B."/>
            <person name="Grigg M.E."/>
            <person name="Howard J.C."/>
            <person name="Parkinson J."/>
            <person name="Roos D.S."/>
            <person name="Trees A.J."/>
            <person name="Berriman M."/>
            <person name="Pain A."/>
            <person name="Wastling J.M."/>
        </authorList>
    </citation>
    <scope>NUCLEOTIDE SEQUENCE [LARGE SCALE GENOMIC DNA]</scope>
    <source>
        <strain evidence="4">Liverpool</strain>
    </source>
</reference>
<feature type="compositionally biased region" description="Low complexity" evidence="1">
    <location>
        <begin position="291"/>
        <end position="316"/>
    </location>
</feature>
<dbReference type="InParanoid" id="F0VBM4"/>
<dbReference type="Proteomes" id="UP000007494">
    <property type="component" value="Chromosome IX"/>
</dbReference>
<dbReference type="PANTHER" id="PTHR12197:SF292">
    <property type="entry name" value="SET DOMAIN-CONTAINING PROTEIN"/>
    <property type="match status" value="1"/>
</dbReference>
<gene>
    <name evidence="3" type="ORF">NCLIV_040830</name>
</gene>
<protein>
    <recommendedName>
        <fullName evidence="2">SET domain-containing protein</fullName>
    </recommendedName>
</protein>
<proteinExistence type="predicted"/>
<dbReference type="EMBL" id="FR823385">
    <property type="protein sequence ID" value="CBZ51008.1"/>
    <property type="molecule type" value="Genomic_DNA"/>
</dbReference>
<dbReference type="RefSeq" id="XP_003881041.1">
    <property type="nucleotide sequence ID" value="XM_003880992.1"/>
</dbReference>
<feature type="region of interest" description="Disordered" evidence="1">
    <location>
        <begin position="289"/>
        <end position="363"/>
    </location>
</feature>
<evidence type="ECO:0000256" key="1">
    <source>
        <dbReference type="SAM" id="MobiDB-lite"/>
    </source>
</evidence>
<dbReference type="CDD" id="cd20071">
    <property type="entry name" value="SET_SMYD"/>
    <property type="match status" value="1"/>
</dbReference>
<dbReference type="OMA" id="GRWANPQ"/>
<dbReference type="Gene3D" id="2.170.270.10">
    <property type="entry name" value="SET domain"/>
    <property type="match status" value="1"/>
</dbReference>
<organism evidence="3 4">
    <name type="scientific">Neospora caninum (strain Liverpool)</name>
    <dbReference type="NCBI Taxonomy" id="572307"/>
    <lineage>
        <taxon>Eukaryota</taxon>
        <taxon>Sar</taxon>
        <taxon>Alveolata</taxon>
        <taxon>Apicomplexa</taxon>
        <taxon>Conoidasida</taxon>
        <taxon>Coccidia</taxon>
        <taxon>Eucoccidiorida</taxon>
        <taxon>Eimeriorina</taxon>
        <taxon>Sarcocystidae</taxon>
        <taxon>Neospora</taxon>
    </lineage>
</organism>
<dbReference type="AlphaFoldDB" id="F0VBM4"/>
<name>F0VBM4_NEOCL</name>
<evidence type="ECO:0000313" key="4">
    <source>
        <dbReference type="Proteomes" id="UP000007494"/>
    </source>
</evidence>
<feature type="region of interest" description="Disordered" evidence="1">
    <location>
        <begin position="503"/>
        <end position="637"/>
    </location>
</feature>
<accession>F0VBM4</accession>
<feature type="compositionally biased region" description="Basic and acidic residues" evidence="1">
    <location>
        <begin position="508"/>
        <end position="524"/>
    </location>
</feature>
<dbReference type="SUPFAM" id="SSF82199">
    <property type="entry name" value="SET domain"/>
    <property type="match status" value="1"/>
</dbReference>
<feature type="compositionally biased region" description="Basic and acidic residues" evidence="1">
    <location>
        <begin position="346"/>
        <end position="356"/>
    </location>
</feature>
<feature type="region of interest" description="Disordered" evidence="1">
    <location>
        <begin position="685"/>
        <end position="708"/>
    </location>
</feature>
<sequence length="946" mass="104155">MESASTVELINSYAKEKHNGILRCGVHEFKGRVLYATGDRQAGETLLREPPLHSVRADPTNPLYKELESLCKECSFHLEPIWYWCALNSIILDTHPPVSGLVSITQRQSELLRVLHVPSEITPCKEVKKIIRSFDLEKRTSPEELELLLQIWIHNCFEQFEDPVGYVIYFMPSFSSHSCLPNALWFTDEDHTFVLRTRADIAAGDEVTLTYLSEEDLMRPTLHRRRVLSETKDFICACERCAAPVDFSRGFRCPSCGVGTVYVEPDAELSVEEVDEVFAAAGSQTVEAFLPSRRPGNSSSMPNPSTSSGVSSLSVSEAPTGRQPSEGGTPGFPSAHPSQDVLLDDGPARDGADGDSSRPTPLSVSLLTSSASALEGLLPLTIWMCLLFPALAAARLAGGRRTSWGSNAEACIIAVGPQLSSELSGELETKRVDASGLLASVSPAQMSQAVLARIHRSLASIPTVKCTQQQVSPNACVLCKREWTHRDRVKCLALEALMGRWANPQDDADSRESVEGQDEDHKQEEDLDVDRAEEEATDGNGFARGKIFGQGGSASQERGPKESSGGGAGGSAAKQERESKDALAATPCSERTGQKKRRDKEREDGGTRREGPSVNGRTGEGLVEEGPAGSPQGSESVRTRLVCPSWSAFAMAYVKTMKDLVQLRGDTDASPSLYLLSLRTEEQDRNAQEAHLTGAEAGKASSTKTSRRKSKKKFGFDVDLDETDNAVQSQRRGWLMGRRVSFLRRLLKKSWRRALPDEHRHCLDILLPEIFQVHWHLVCWLKTRAATSTGAERAALQDAVVYQQRNLYPGLNAALGWSLDEMAEMLLMAYRDQPDKPVKLSSTSMKALLQDRSILAAYEEAVSILGTLFETNHQFVTDVTKKLGVLSDWIHRCGLEMEPLATPWLTAGQRFFQRSYSGHTTPGLLCLSDRVTPWAIVERSFQLPQP</sequence>
<evidence type="ECO:0000313" key="3">
    <source>
        <dbReference type="EMBL" id="CBZ51008.1"/>
    </source>
</evidence>
<dbReference type="PROSITE" id="PS50280">
    <property type="entry name" value="SET"/>
    <property type="match status" value="1"/>
</dbReference>
<dbReference type="InterPro" id="IPR050869">
    <property type="entry name" value="H3K4_H4K5_MeTrfase"/>
</dbReference>
<dbReference type="Pfam" id="PF00856">
    <property type="entry name" value="SET"/>
    <property type="match status" value="1"/>
</dbReference>